<gene>
    <name evidence="5" type="ORF">CR492_11920</name>
</gene>
<dbReference type="InterPro" id="IPR013022">
    <property type="entry name" value="Xyl_isomerase-like_TIM-brl"/>
</dbReference>
<dbReference type="RefSeq" id="WP_102843961.1">
    <property type="nucleotide sequence ID" value="NZ_PDZR01000012.1"/>
</dbReference>
<dbReference type="OrthoDB" id="9786584at2"/>
<dbReference type="GO" id="GO:0046487">
    <property type="term" value="P:glyoxylate metabolic process"/>
    <property type="evidence" value="ECO:0007669"/>
    <property type="project" value="TreeGrafter"/>
</dbReference>
<dbReference type="Gene3D" id="3.20.20.150">
    <property type="entry name" value="Divalent-metal-dependent TIM barrel enzymes"/>
    <property type="match status" value="1"/>
</dbReference>
<name>A0A2J7TGC9_METSI</name>
<organism evidence="5 6">
    <name type="scientific">Methylocella silvestris</name>
    <dbReference type="NCBI Taxonomy" id="199596"/>
    <lineage>
        <taxon>Bacteria</taxon>
        <taxon>Pseudomonadati</taxon>
        <taxon>Pseudomonadota</taxon>
        <taxon>Alphaproteobacteria</taxon>
        <taxon>Hyphomicrobiales</taxon>
        <taxon>Beijerinckiaceae</taxon>
        <taxon>Methylocella</taxon>
    </lineage>
</organism>
<feature type="active site" description="Proton donor/acceptor" evidence="3">
    <location>
        <position position="238"/>
    </location>
</feature>
<evidence type="ECO:0000259" key="4">
    <source>
        <dbReference type="Pfam" id="PF01261"/>
    </source>
</evidence>
<dbReference type="InterPro" id="IPR050417">
    <property type="entry name" value="Sugar_Epim/Isomerase"/>
</dbReference>
<dbReference type="InterPro" id="IPR026040">
    <property type="entry name" value="HyI-like"/>
</dbReference>
<feature type="domain" description="Xylose isomerase-like TIM barrel" evidence="4">
    <location>
        <begin position="21"/>
        <end position="253"/>
    </location>
</feature>
<protein>
    <submittedName>
        <fullName evidence="5">Hydroxypyruvate isomerase</fullName>
    </submittedName>
</protein>
<sequence length="281" mass="31046">MLRFAANLTMMFNEWSFLDRFDAAADAGFEAVEYLFPYDFPPEAIAARLERNHLTQALFNLPPGDWAAGERGLAALSGRLKELQNSVETGLAYAAATGVKRLHLMAGIADRHDAESVKAYRKAVAWSAEKLARCGVDLLLEPINARNMPGYFLNDFAFAESLIRDLGLPNVKLQFDVYHRQIMQGDVTIALRTLMPIIGHIQIASVPSRHEPCGEELNDPFLFEEIERLSYDGFIGCEYVPRQGTLAGLGWFTPYAAKSANAGGQRRAAIVDVLAPSPEGR</sequence>
<dbReference type="InterPro" id="IPR036237">
    <property type="entry name" value="Xyl_isomerase-like_sf"/>
</dbReference>
<dbReference type="FunFam" id="3.20.20.150:FF:000007">
    <property type="entry name" value="Hydroxypyruvate isomerase"/>
    <property type="match status" value="1"/>
</dbReference>
<evidence type="ECO:0000256" key="2">
    <source>
        <dbReference type="PIRNR" id="PIRNR006241"/>
    </source>
</evidence>
<evidence type="ECO:0000256" key="1">
    <source>
        <dbReference type="ARBA" id="ARBA00023235"/>
    </source>
</evidence>
<dbReference type="EMBL" id="PDZR01000012">
    <property type="protein sequence ID" value="PNG25809.1"/>
    <property type="molecule type" value="Genomic_DNA"/>
</dbReference>
<evidence type="ECO:0000313" key="6">
    <source>
        <dbReference type="Proteomes" id="UP000236286"/>
    </source>
</evidence>
<dbReference type="AlphaFoldDB" id="A0A2J7TGC9"/>
<dbReference type="PIRSF" id="PIRSF006241">
    <property type="entry name" value="HyI"/>
    <property type="match status" value="1"/>
</dbReference>
<dbReference type="Pfam" id="PF01261">
    <property type="entry name" value="AP_endonuc_2"/>
    <property type="match status" value="1"/>
</dbReference>
<dbReference type="Proteomes" id="UP000236286">
    <property type="component" value="Unassembled WGS sequence"/>
</dbReference>
<comment type="caution">
    <text evidence="5">The sequence shown here is derived from an EMBL/GenBank/DDBJ whole genome shotgun (WGS) entry which is preliminary data.</text>
</comment>
<keyword evidence="5" id="KW-0670">Pyruvate</keyword>
<accession>A0A2J7TGC9</accession>
<dbReference type="InterPro" id="IPR053398">
    <property type="entry name" value="HPT_OtnI_isomerases"/>
</dbReference>
<comment type="similarity">
    <text evidence="2">Belongs to the hyi family.</text>
</comment>
<feature type="active site" description="Proton donor/acceptor" evidence="3">
    <location>
        <position position="141"/>
    </location>
</feature>
<dbReference type="GO" id="GO:0008903">
    <property type="term" value="F:hydroxypyruvate isomerase activity"/>
    <property type="evidence" value="ECO:0007669"/>
    <property type="project" value="TreeGrafter"/>
</dbReference>
<evidence type="ECO:0000313" key="5">
    <source>
        <dbReference type="EMBL" id="PNG25809.1"/>
    </source>
</evidence>
<dbReference type="PANTHER" id="PTHR43489">
    <property type="entry name" value="ISOMERASE"/>
    <property type="match status" value="1"/>
</dbReference>
<evidence type="ECO:0000256" key="3">
    <source>
        <dbReference type="PIRSR" id="PIRSR006241-50"/>
    </source>
</evidence>
<dbReference type="SUPFAM" id="SSF51658">
    <property type="entry name" value="Xylose isomerase-like"/>
    <property type="match status" value="1"/>
</dbReference>
<dbReference type="NCBIfam" id="NF043033">
    <property type="entry name" value="OxoTetrIsom"/>
    <property type="match status" value="1"/>
</dbReference>
<reference evidence="5 6" key="1">
    <citation type="submission" date="2017-10" db="EMBL/GenBank/DDBJ databases">
        <title>Genome announcement of Methylocella silvestris TVC from permafrost.</title>
        <authorList>
            <person name="Wang J."/>
            <person name="Geng K."/>
            <person name="Ul-Haque F."/>
            <person name="Crombie A.T."/>
            <person name="Street L.E."/>
            <person name="Wookey P.A."/>
            <person name="Murrell J.C."/>
            <person name="Pratscher J."/>
        </authorList>
    </citation>
    <scope>NUCLEOTIDE SEQUENCE [LARGE SCALE GENOMIC DNA]</scope>
    <source>
        <strain evidence="5 6">TVC</strain>
    </source>
</reference>
<proteinExistence type="inferred from homology"/>
<dbReference type="PANTHER" id="PTHR43489:SF6">
    <property type="entry name" value="HYDROXYPYRUVATE ISOMERASE-RELATED"/>
    <property type="match status" value="1"/>
</dbReference>
<keyword evidence="1 2" id="KW-0413">Isomerase</keyword>